<dbReference type="Gene3D" id="1.10.10.60">
    <property type="entry name" value="Homeodomain-like"/>
    <property type="match status" value="1"/>
</dbReference>
<dbReference type="CDD" id="cd00086">
    <property type="entry name" value="homeodomain"/>
    <property type="match status" value="1"/>
</dbReference>
<feature type="region of interest" description="Disordered" evidence="5">
    <location>
        <begin position="323"/>
        <end position="358"/>
    </location>
</feature>
<evidence type="ECO:0000313" key="7">
    <source>
        <dbReference type="EMBL" id="VDP67146.1"/>
    </source>
</evidence>
<dbReference type="OrthoDB" id="4187154at2759"/>
<evidence type="ECO:0000313" key="8">
    <source>
        <dbReference type="Proteomes" id="UP000272942"/>
    </source>
</evidence>
<dbReference type="AlphaFoldDB" id="A0A183A6U6"/>
<dbReference type="InterPro" id="IPR009057">
    <property type="entry name" value="Homeodomain-like_sf"/>
</dbReference>
<organism evidence="9">
    <name type="scientific">Echinostoma caproni</name>
    <dbReference type="NCBI Taxonomy" id="27848"/>
    <lineage>
        <taxon>Eukaryota</taxon>
        <taxon>Metazoa</taxon>
        <taxon>Spiralia</taxon>
        <taxon>Lophotrochozoa</taxon>
        <taxon>Platyhelminthes</taxon>
        <taxon>Trematoda</taxon>
        <taxon>Digenea</taxon>
        <taxon>Plagiorchiida</taxon>
        <taxon>Echinostomata</taxon>
        <taxon>Echinostomatoidea</taxon>
        <taxon>Echinostomatidae</taxon>
        <taxon>Echinostoma</taxon>
    </lineage>
</organism>
<evidence type="ECO:0000256" key="2">
    <source>
        <dbReference type="ARBA" id="ARBA00023155"/>
    </source>
</evidence>
<dbReference type="GO" id="GO:0005634">
    <property type="term" value="C:nucleus"/>
    <property type="evidence" value="ECO:0007669"/>
    <property type="project" value="UniProtKB-SubCell"/>
</dbReference>
<evidence type="ECO:0000256" key="4">
    <source>
        <dbReference type="PROSITE-ProRule" id="PRU00108"/>
    </source>
</evidence>
<dbReference type="GO" id="GO:0003677">
    <property type="term" value="F:DNA binding"/>
    <property type="evidence" value="ECO:0007669"/>
    <property type="project" value="UniProtKB-UniRule"/>
</dbReference>
<feature type="compositionally biased region" description="Basic residues" evidence="5">
    <location>
        <begin position="260"/>
        <end position="278"/>
    </location>
</feature>
<feature type="region of interest" description="Disordered" evidence="5">
    <location>
        <begin position="227"/>
        <end position="301"/>
    </location>
</feature>
<comment type="subcellular location">
    <subcellularLocation>
        <location evidence="4">Nucleus</location>
    </subcellularLocation>
</comment>
<dbReference type="SUPFAM" id="SSF46689">
    <property type="entry name" value="Homeodomain-like"/>
    <property type="match status" value="1"/>
</dbReference>
<evidence type="ECO:0000313" key="9">
    <source>
        <dbReference type="WBParaSite" id="ECPE_0000268401-mRNA-1"/>
    </source>
</evidence>
<feature type="domain" description="Homeobox" evidence="6">
    <location>
        <begin position="348"/>
        <end position="411"/>
    </location>
</feature>
<dbReference type="GO" id="GO:0006355">
    <property type="term" value="P:regulation of DNA-templated transcription"/>
    <property type="evidence" value="ECO:0007669"/>
    <property type="project" value="InterPro"/>
</dbReference>
<sequence length="457" mass="50380">MTNDSPNEARRYGTPVFPPASENDRTSPVADTSSFGLCSTDSTMSKTLETGKIYPGSDYQPQSGVPQTENSPSYQQPNYAIAAAHLTQSQPGLKSLHAMTSGYWQQSAIITPPEQMILPGNYAPMFPTADSFSASMAYTSAATPLGASWPWMMSVGSNIYNQSTSFRDSVQPGSPNIAPALSVSIMRGAMDMASQYNSDSGIKSITASAQLNAIPEYSRPSAFHVVSRDHTDSQMSAHESSTDQILDEDSSNTMPDKSFRALKSKRTPYRRTRRRVKSRPGSLEEILNDSINSSTPDLSHGSWMKEGATAVYKSCPYGWSSNTDEAELNENSENEVKNQQPACSNSSRPSSTRSRPLNRNALKQMRQWYEAHIDRPYPTTAEKLQLARLGGIKLSQVNSWFANQRTRSCNTRPKKKLQRLHSRLKDVAVELEQMTQGIVSAADLELQLRSIVDSYLA</sequence>
<gene>
    <name evidence="7" type="ORF">ECPE_LOCUS2681</name>
</gene>
<dbReference type="Proteomes" id="UP000272942">
    <property type="component" value="Unassembled WGS sequence"/>
</dbReference>
<feature type="region of interest" description="Disordered" evidence="5">
    <location>
        <begin position="1"/>
        <end position="72"/>
    </location>
</feature>
<evidence type="ECO:0000256" key="5">
    <source>
        <dbReference type="SAM" id="MobiDB-lite"/>
    </source>
</evidence>
<evidence type="ECO:0000259" key="6">
    <source>
        <dbReference type="PROSITE" id="PS50071"/>
    </source>
</evidence>
<feature type="compositionally biased region" description="Polar residues" evidence="5">
    <location>
        <begin position="233"/>
        <end position="244"/>
    </location>
</feature>
<keyword evidence="3 4" id="KW-0539">Nucleus</keyword>
<reference evidence="9" key="1">
    <citation type="submission" date="2016-06" db="UniProtKB">
        <authorList>
            <consortium name="WormBaseParasite"/>
        </authorList>
    </citation>
    <scope>IDENTIFICATION</scope>
</reference>
<dbReference type="InterPro" id="IPR050224">
    <property type="entry name" value="TALE_homeobox"/>
</dbReference>
<reference evidence="7 8" key="2">
    <citation type="submission" date="2018-11" db="EMBL/GenBank/DDBJ databases">
        <authorList>
            <consortium name="Pathogen Informatics"/>
        </authorList>
    </citation>
    <scope>NUCLEOTIDE SEQUENCE [LARGE SCALE GENOMIC DNA]</scope>
    <source>
        <strain evidence="7 8">Egypt</strain>
    </source>
</reference>
<dbReference type="Pfam" id="PF05920">
    <property type="entry name" value="Homeobox_KN"/>
    <property type="match status" value="1"/>
</dbReference>
<feature type="compositionally biased region" description="Polar residues" evidence="5">
    <location>
        <begin position="59"/>
        <end position="72"/>
    </location>
</feature>
<feature type="compositionally biased region" description="Acidic residues" evidence="5">
    <location>
        <begin position="324"/>
        <end position="333"/>
    </location>
</feature>
<evidence type="ECO:0000256" key="3">
    <source>
        <dbReference type="ARBA" id="ARBA00023242"/>
    </source>
</evidence>
<feature type="compositionally biased region" description="Polar residues" evidence="5">
    <location>
        <begin position="29"/>
        <end position="48"/>
    </location>
</feature>
<keyword evidence="8" id="KW-1185">Reference proteome</keyword>
<dbReference type="WBParaSite" id="ECPE_0000268401-mRNA-1">
    <property type="protein sequence ID" value="ECPE_0000268401-mRNA-1"/>
    <property type="gene ID" value="ECPE_0000268401"/>
</dbReference>
<protein>
    <submittedName>
        <fullName evidence="9">Homeobox domain-containing protein</fullName>
    </submittedName>
</protein>
<dbReference type="SMART" id="SM00389">
    <property type="entry name" value="HOX"/>
    <property type="match status" value="1"/>
</dbReference>
<feature type="DNA-binding region" description="Homeobox" evidence="4">
    <location>
        <begin position="350"/>
        <end position="412"/>
    </location>
</feature>
<name>A0A183A6U6_9TREM</name>
<dbReference type="InterPro" id="IPR001356">
    <property type="entry name" value="HD"/>
</dbReference>
<dbReference type="EMBL" id="UZAN01039782">
    <property type="protein sequence ID" value="VDP67146.1"/>
    <property type="molecule type" value="Genomic_DNA"/>
</dbReference>
<dbReference type="PANTHER" id="PTHR11850">
    <property type="entry name" value="HOMEOBOX PROTEIN TRANSCRIPTION FACTORS"/>
    <property type="match status" value="1"/>
</dbReference>
<keyword evidence="2 4" id="KW-0371">Homeobox</keyword>
<proteinExistence type="predicted"/>
<dbReference type="PROSITE" id="PS50071">
    <property type="entry name" value="HOMEOBOX_2"/>
    <property type="match status" value="1"/>
</dbReference>
<dbReference type="InterPro" id="IPR008422">
    <property type="entry name" value="KN_HD"/>
</dbReference>
<keyword evidence="1 4" id="KW-0238">DNA-binding</keyword>
<feature type="compositionally biased region" description="Low complexity" evidence="5">
    <location>
        <begin position="344"/>
        <end position="358"/>
    </location>
</feature>
<accession>A0A183A6U6</accession>
<evidence type="ECO:0000256" key="1">
    <source>
        <dbReference type="ARBA" id="ARBA00023125"/>
    </source>
</evidence>